<dbReference type="Proteomes" id="UP001259420">
    <property type="component" value="Unassembled WGS sequence"/>
</dbReference>
<evidence type="ECO:0000313" key="1">
    <source>
        <dbReference type="EMBL" id="MDR6607457.1"/>
    </source>
</evidence>
<gene>
    <name evidence="1" type="ORF">J2X87_002527</name>
</gene>
<name>A0ACC6JMH2_9PSED</name>
<protein>
    <submittedName>
        <fullName evidence="1">Uncharacterized protein</fullName>
    </submittedName>
</protein>
<keyword evidence="2" id="KW-1185">Reference proteome</keyword>
<organism evidence="1 2">
    <name type="scientific">Pseudomonas synxantha</name>
    <dbReference type="NCBI Taxonomy" id="47883"/>
    <lineage>
        <taxon>Bacteria</taxon>
        <taxon>Pseudomonadati</taxon>
        <taxon>Pseudomonadota</taxon>
        <taxon>Gammaproteobacteria</taxon>
        <taxon>Pseudomonadales</taxon>
        <taxon>Pseudomonadaceae</taxon>
        <taxon>Pseudomonas</taxon>
    </lineage>
</organism>
<sequence length="31" mass="3424">MNKCKYVAFGYNLLPATLSQHEPTPLSTTTP</sequence>
<dbReference type="EMBL" id="JAVDSD010000004">
    <property type="protein sequence ID" value="MDR6607457.1"/>
    <property type="molecule type" value="Genomic_DNA"/>
</dbReference>
<reference evidence="1" key="1">
    <citation type="submission" date="2023-07" db="EMBL/GenBank/DDBJ databases">
        <title>Sorghum-associated microbial communities from plants grown in Nebraska, USA.</title>
        <authorList>
            <person name="Schachtman D."/>
        </authorList>
    </citation>
    <scope>NUCLEOTIDE SEQUENCE</scope>
    <source>
        <strain evidence="1">BE46</strain>
    </source>
</reference>
<proteinExistence type="predicted"/>
<accession>A0ACC6JMH2</accession>
<evidence type="ECO:0000313" key="2">
    <source>
        <dbReference type="Proteomes" id="UP001259420"/>
    </source>
</evidence>
<comment type="caution">
    <text evidence="1">The sequence shown here is derived from an EMBL/GenBank/DDBJ whole genome shotgun (WGS) entry which is preliminary data.</text>
</comment>